<reference evidence="2 3" key="1">
    <citation type="journal article" date="2016" name="Sci. Rep.">
        <title>Metabolic traits of an uncultured archaeal lineage -MSBL1- from brine pools of the Red Sea.</title>
        <authorList>
            <person name="Mwirichia R."/>
            <person name="Alam I."/>
            <person name="Rashid M."/>
            <person name="Vinu M."/>
            <person name="Ba-Alawi W."/>
            <person name="Anthony Kamau A."/>
            <person name="Kamanda Ngugi D."/>
            <person name="Goker M."/>
            <person name="Klenk H.P."/>
            <person name="Bajic V."/>
            <person name="Stingl U."/>
        </authorList>
    </citation>
    <scope>NUCLEOTIDE SEQUENCE [LARGE SCALE GENOMIC DNA]</scope>
    <source>
        <strain evidence="2">SCGC-AAA261G05</strain>
    </source>
</reference>
<keyword evidence="1" id="KW-0472">Membrane</keyword>
<comment type="caution">
    <text evidence="2">The sequence shown here is derived from an EMBL/GenBank/DDBJ whole genome shotgun (WGS) entry which is preliminary data.</text>
</comment>
<feature type="transmembrane region" description="Helical" evidence="1">
    <location>
        <begin position="221"/>
        <end position="240"/>
    </location>
</feature>
<keyword evidence="1" id="KW-1133">Transmembrane helix</keyword>
<sequence length="534" mass="61412">MVTKKKFLLLLILSISVIIILTLLAENYEFIGPFNKVRIAYSYILDDTSHLQTLSINDIEVGSPKRTPAYEIWIHLLRQILGLNPEEILKVPLGIFIFPFSFLYLFDFFNLKRSVSFISIIIIFAGFRFASLGEGIGAFVFLIPLYLILIRVFLELIKKRKPSYVIIALICFSALQYLHPVGPLWSLSIPLIIFLTSAFLSFFTFESFFSKKSHFLSIGRLGIIFVIVFFSLSVFPYMFIERMSTGPSASILIKTSIERLSPIFWGSGGGMGGEEFMYARGSRVLDILKISHHALTTLVILVSLIVFLILGLKKMKRNPNNISTKQEEYILFQFLSIVFITGVVTAFFYVFATGYLGTKYLVFVFPFAAIIAISKLRHRIKYGVIILIIFFIVLGGLRIGTFYLKFKENPNQELRKSVQGPFNFIIQNSKETRHFLVDFYTGGYMSIELAKDERKVDRIIRLNSEIYQYIRFGGEPPPVLLRHEVDYVFSKHALNYSFVTAKHRFKPGLRPILVRRTNNVLYWGNVVLVRPREI</sequence>
<evidence type="ECO:0000256" key="1">
    <source>
        <dbReference type="SAM" id="Phobius"/>
    </source>
</evidence>
<gene>
    <name evidence="2" type="ORF">AKJ47_01340</name>
</gene>
<name>A0A133VBW0_9EURY</name>
<keyword evidence="1" id="KW-0812">Transmembrane</keyword>
<feature type="transmembrane region" description="Helical" evidence="1">
    <location>
        <begin position="383"/>
        <end position="404"/>
    </location>
</feature>
<feature type="transmembrane region" description="Helical" evidence="1">
    <location>
        <begin position="113"/>
        <end position="130"/>
    </location>
</feature>
<keyword evidence="3" id="KW-1185">Reference proteome</keyword>
<evidence type="ECO:0000313" key="3">
    <source>
        <dbReference type="Proteomes" id="UP000070405"/>
    </source>
</evidence>
<feature type="transmembrane region" description="Helical" evidence="1">
    <location>
        <begin position="161"/>
        <end position="178"/>
    </location>
</feature>
<dbReference type="Proteomes" id="UP000070405">
    <property type="component" value="Unassembled WGS sequence"/>
</dbReference>
<feature type="transmembrane region" description="Helical" evidence="1">
    <location>
        <begin position="184"/>
        <end position="209"/>
    </location>
</feature>
<feature type="transmembrane region" description="Helical" evidence="1">
    <location>
        <begin position="330"/>
        <end position="352"/>
    </location>
</feature>
<feature type="transmembrane region" description="Helical" evidence="1">
    <location>
        <begin position="290"/>
        <end position="310"/>
    </location>
</feature>
<accession>A0A133VBW0</accession>
<organism evidence="2 3">
    <name type="scientific">candidate division MSBL1 archaeon SCGC-AAA261G05</name>
    <dbReference type="NCBI Taxonomy" id="1698276"/>
    <lineage>
        <taxon>Archaea</taxon>
        <taxon>Methanobacteriati</taxon>
        <taxon>Methanobacteriota</taxon>
        <taxon>candidate division MSBL1</taxon>
    </lineage>
</organism>
<dbReference type="AlphaFoldDB" id="A0A133VBW0"/>
<dbReference type="EMBL" id="LHYA01000011">
    <property type="protein sequence ID" value="KXB03933.1"/>
    <property type="molecule type" value="Genomic_DNA"/>
</dbReference>
<protein>
    <submittedName>
        <fullName evidence="2">Uncharacterized protein</fullName>
    </submittedName>
</protein>
<evidence type="ECO:0000313" key="2">
    <source>
        <dbReference type="EMBL" id="KXB03933.1"/>
    </source>
</evidence>
<feature type="transmembrane region" description="Helical" evidence="1">
    <location>
        <begin position="7"/>
        <end position="25"/>
    </location>
</feature>
<proteinExistence type="predicted"/>
<feature type="transmembrane region" description="Helical" evidence="1">
    <location>
        <begin position="88"/>
        <end position="106"/>
    </location>
</feature>
<feature type="transmembrane region" description="Helical" evidence="1">
    <location>
        <begin position="358"/>
        <end position="376"/>
    </location>
</feature>
<feature type="transmembrane region" description="Helical" evidence="1">
    <location>
        <begin position="136"/>
        <end position="154"/>
    </location>
</feature>